<keyword evidence="11" id="KW-1185">Reference proteome</keyword>
<name>A0ABS8KEQ4_9BURK</name>
<gene>
    <name evidence="10" type="ORF">LJ655_13475</name>
</gene>
<accession>A0ABS8KEQ4</accession>
<dbReference type="InterPro" id="IPR036259">
    <property type="entry name" value="MFS_trans_sf"/>
</dbReference>
<dbReference type="InterPro" id="IPR004638">
    <property type="entry name" value="EmrB-like"/>
</dbReference>
<protein>
    <submittedName>
        <fullName evidence="10">DHA2 family efflux MFS transporter permease subunit</fullName>
    </submittedName>
</protein>
<dbReference type="Gene3D" id="1.20.1720.10">
    <property type="entry name" value="Multidrug resistance protein D"/>
    <property type="match status" value="1"/>
</dbReference>
<dbReference type="RefSeq" id="WP_230561737.1">
    <property type="nucleotide sequence ID" value="NZ_JAJITC010000006.1"/>
</dbReference>
<dbReference type="PANTHER" id="PTHR42718:SF46">
    <property type="entry name" value="BLR6921 PROTEIN"/>
    <property type="match status" value="1"/>
</dbReference>
<organism evidence="10 11">
    <name type="scientific">Paraburkholderia translucens</name>
    <dbReference type="NCBI Taxonomy" id="2886945"/>
    <lineage>
        <taxon>Bacteria</taxon>
        <taxon>Pseudomonadati</taxon>
        <taxon>Pseudomonadota</taxon>
        <taxon>Betaproteobacteria</taxon>
        <taxon>Burkholderiales</taxon>
        <taxon>Burkholderiaceae</taxon>
        <taxon>Paraburkholderia</taxon>
    </lineage>
</organism>
<evidence type="ECO:0000256" key="2">
    <source>
        <dbReference type="ARBA" id="ARBA00022448"/>
    </source>
</evidence>
<dbReference type="InterPro" id="IPR011701">
    <property type="entry name" value="MFS"/>
</dbReference>
<sequence length="497" mass="50901">MAHPVHEKQRWLALIVLCLGVLMIVLDTTIVNVALPSIAADLGFSQTSLVWVVNAYMLTFGGFLLLGGRLGDLYGHRRLFLFGITLFTLASLACGLANSQVLLVAARAVQGLGGAIVSAVSLSLIMNLFTEPGERAKAMGVYGFVCAGGGSIGVLLGGLLTNLLSWHWIFLVNLPIGIAVYALCLALLPAARGHAHGERLDVAGALSVTASLMLAVYAVVNGNEAGWTSAQTLGLLFAALALLAAFLTIEARVEHPLMPLGLLRSRNVATANVVGVLWAAAMFAWFFISALYLQRVLGYPPLQVGLAFLPANLIMGLFSLGVSARVVMRFGLRRPLAAGLLLAACGLALFARAPVDGSFVPDVLPGMILLGVGAGIAFNPLLLAAMSDVDPADSGLASGIVNTSFMMGGALGLAVLASLAEARSEAMQASSSVAAALTSGYHIAFLSGAIFAAAAGVLGGVLLRPGQASAAAGAHRNVADSTSPSAAAAKPQARSNA</sequence>
<evidence type="ECO:0000256" key="7">
    <source>
        <dbReference type="SAM" id="MobiDB-lite"/>
    </source>
</evidence>
<keyword evidence="6 8" id="KW-0472">Membrane</keyword>
<dbReference type="PRINTS" id="PR01036">
    <property type="entry name" value="TCRTETB"/>
</dbReference>
<keyword evidence="2" id="KW-0813">Transport</keyword>
<feature type="transmembrane region" description="Helical" evidence="8">
    <location>
        <begin position="399"/>
        <end position="420"/>
    </location>
</feature>
<keyword evidence="3" id="KW-1003">Cell membrane</keyword>
<feature type="region of interest" description="Disordered" evidence="7">
    <location>
        <begin position="474"/>
        <end position="497"/>
    </location>
</feature>
<dbReference type="Pfam" id="PF07690">
    <property type="entry name" value="MFS_1"/>
    <property type="match status" value="1"/>
</dbReference>
<dbReference type="PANTHER" id="PTHR42718">
    <property type="entry name" value="MAJOR FACILITATOR SUPERFAMILY MULTIDRUG TRANSPORTER MFSC"/>
    <property type="match status" value="1"/>
</dbReference>
<dbReference type="PROSITE" id="PS50850">
    <property type="entry name" value="MFS"/>
    <property type="match status" value="1"/>
</dbReference>
<evidence type="ECO:0000313" key="11">
    <source>
        <dbReference type="Proteomes" id="UP001430614"/>
    </source>
</evidence>
<dbReference type="CDD" id="cd17321">
    <property type="entry name" value="MFS_MMR_MDR_like"/>
    <property type="match status" value="1"/>
</dbReference>
<keyword evidence="4 8" id="KW-0812">Transmembrane</keyword>
<feature type="transmembrane region" description="Helical" evidence="8">
    <location>
        <begin position="108"/>
        <end position="129"/>
    </location>
</feature>
<feature type="transmembrane region" description="Helical" evidence="8">
    <location>
        <begin position="166"/>
        <end position="188"/>
    </location>
</feature>
<feature type="domain" description="Major facilitator superfamily (MFS) profile" evidence="9">
    <location>
        <begin position="13"/>
        <end position="467"/>
    </location>
</feature>
<dbReference type="NCBIfam" id="TIGR00711">
    <property type="entry name" value="efflux_EmrB"/>
    <property type="match status" value="1"/>
</dbReference>
<evidence type="ECO:0000256" key="4">
    <source>
        <dbReference type="ARBA" id="ARBA00022692"/>
    </source>
</evidence>
<keyword evidence="5 8" id="KW-1133">Transmembrane helix</keyword>
<feature type="transmembrane region" description="Helical" evidence="8">
    <location>
        <begin position="232"/>
        <end position="249"/>
    </location>
</feature>
<evidence type="ECO:0000256" key="8">
    <source>
        <dbReference type="SAM" id="Phobius"/>
    </source>
</evidence>
<feature type="transmembrane region" description="Helical" evidence="8">
    <location>
        <begin position="304"/>
        <end position="324"/>
    </location>
</feature>
<comment type="caution">
    <text evidence="10">The sequence shown here is derived from an EMBL/GenBank/DDBJ whole genome shotgun (WGS) entry which is preliminary data.</text>
</comment>
<proteinExistence type="predicted"/>
<dbReference type="EMBL" id="JAJITC010000006">
    <property type="protein sequence ID" value="MCC8402882.1"/>
    <property type="molecule type" value="Genomic_DNA"/>
</dbReference>
<evidence type="ECO:0000256" key="1">
    <source>
        <dbReference type="ARBA" id="ARBA00004651"/>
    </source>
</evidence>
<feature type="transmembrane region" description="Helical" evidence="8">
    <location>
        <begin position="12"/>
        <end position="35"/>
    </location>
</feature>
<dbReference type="Proteomes" id="UP001430614">
    <property type="component" value="Unassembled WGS sequence"/>
</dbReference>
<dbReference type="Gene3D" id="1.20.1250.20">
    <property type="entry name" value="MFS general substrate transporter like domains"/>
    <property type="match status" value="1"/>
</dbReference>
<feature type="transmembrane region" description="Helical" evidence="8">
    <location>
        <begin position="79"/>
        <end position="102"/>
    </location>
</feature>
<evidence type="ECO:0000259" key="9">
    <source>
        <dbReference type="PROSITE" id="PS50850"/>
    </source>
</evidence>
<feature type="transmembrane region" description="Helical" evidence="8">
    <location>
        <begin position="269"/>
        <end position="292"/>
    </location>
</feature>
<feature type="transmembrane region" description="Helical" evidence="8">
    <location>
        <begin position="367"/>
        <end position="387"/>
    </location>
</feature>
<feature type="transmembrane region" description="Helical" evidence="8">
    <location>
        <begin position="336"/>
        <end position="355"/>
    </location>
</feature>
<evidence type="ECO:0000256" key="6">
    <source>
        <dbReference type="ARBA" id="ARBA00023136"/>
    </source>
</evidence>
<comment type="subcellular location">
    <subcellularLocation>
        <location evidence="1">Cell membrane</location>
        <topology evidence="1">Multi-pass membrane protein</topology>
    </subcellularLocation>
</comment>
<evidence type="ECO:0000256" key="3">
    <source>
        <dbReference type="ARBA" id="ARBA00022475"/>
    </source>
</evidence>
<reference evidence="10 11" key="1">
    <citation type="submission" date="2021-11" db="EMBL/GenBank/DDBJ databases">
        <authorList>
            <person name="Oh E.-T."/>
            <person name="Kim S.-B."/>
        </authorList>
    </citation>
    <scope>NUCLEOTIDE SEQUENCE [LARGE SCALE GENOMIC DNA]</scope>
    <source>
        <strain evidence="10 11">MMS20-SJTN17</strain>
    </source>
</reference>
<dbReference type="InterPro" id="IPR020846">
    <property type="entry name" value="MFS_dom"/>
</dbReference>
<feature type="transmembrane region" description="Helical" evidence="8">
    <location>
        <begin position="440"/>
        <end position="463"/>
    </location>
</feature>
<feature type="transmembrane region" description="Helical" evidence="8">
    <location>
        <begin position="47"/>
        <end position="67"/>
    </location>
</feature>
<dbReference type="SUPFAM" id="SSF103473">
    <property type="entry name" value="MFS general substrate transporter"/>
    <property type="match status" value="1"/>
</dbReference>
<evidence type="ECO:0000313" key="10">
    <source>
        <dbReference type="EMBL" id="MCC8402882.1"/>
    </source>
</evidence>
<feature type="transmembrane region" description="Helical" evidence="8">
    <location>
        <begin position="141"/>
        <end position="160"/>
    </location>
</feature>
<feature type="transmembrane region" description="Helical" evidence="8">
    <location>
        <begin position="200"/>
        <end position="220"/>
    </location>
</feature>
<evidence type="ECO:0000256" key="5">
    <source>
        <dbReference type="ARBA" id="ARBA00022989"/>
    </source>
</evidence>